<reference evidence="1" key="1">
    <citation type="submission" date="2021-02" db="EMBL/GenBank/DDBJ databases">
        <authorList>
            <person name="Nowell W R."/>
        </authorList>
    </citation>
    <scope>NUCLEOTIDE SEQUENCE</scope>
</reference>
<accession>A0A8S3A2A7</accession>
<evidence type="ECO:0000313" key="1">
    <source>
        <dbReference type="EMBL" id="CAF4678368.1"/>
    </source>
</evidence>
<organism evidence="1 2">
    <name type="scientific">Didymodactylos carnosus</name>
    <dbReference type="NCBI Taxonomy" id="1234261"/>
    <lineage>
        <taxon>Eukaryota</taxon>
        <taxon>Metazoa</taxon>
        <taxon>Spiralia</taxon>
        <taxon>Gnathifera</taxon>
        <taxon>Rotifera</taxon>
        <taxon>Eurotatoria</taxon>
        <taxon>Bdelloidea</taxon>
        <taxon>Philodinida</taxon>
        <taxon>Philodinidae</taxon>
        <taxon>Didymodactylos</taxon>
    </lineage>
</organism>
<dbReference type="OrthoDB" id="10062768at2759"/>
<sequence length="71" mass="8030">SFDEFLVDRRGGKRGDGFYDSHPEIEMEARAFAIEACGRKAASFTVQELAQYIDSRFYELYGLKKTGTGLI</sequence>
<proteinExistence type="predicted"/>
<dbReference type="EMBL" id="CAJOBC010152914">
    <property type="protein sequence ID" value="CAF4678368.1"/>
    <property type="molecule type" value="Genomic_DNA"/>
</dbReference>
<protein>
    <submittedName>
        <fullName evidence="1">Uncharacterized protein</fullName>
    </submittedName>
</protein>
<dbReference type="AlphaFoldDB" id="A0A8S3A2A7"/>
<gene>
    <name evidence="1" type="ORF">SRO942_LOCUS51011</name>
</gene>
<name>A0A8S3A2A7_9BILA</name>
<feature type="non-terminal residue" evidence="1">
    <location>
        <position position="1"/>
    </location>
</feature>
<evidence type="ECO:0000313" key="2">
    <source>
        <dbReference type="Proteomes" id="UP000681722"/>
    </source>
</evidence>
<dbReference type="Proteomes" id="UP000681722">
    <property type="component" value="Unassembled WGS sequence"/>
</dbReference>
<feature type="non-terminal residue" evidence="1">
    <location>
        <position position="71"/>
    </location>
</feature>
<comment type="caution">
    <text evidence="1">The sequence shown here is derived from an EMBL/GenBank/DDBJ whole genome shotgun (WGS) entry which is preliminary data.</text>
</comment>